<dbReference type="Proteomes" id="UP000249123">
    <property type="component" value="Unassembled WGS sequence"/>
</dbReference>
<dbReference type="InterPro" id="IPR034690">
    <property type="entry name" value="Endolysin_T4_type"/>
</dbReference>
<evidence type="ECO:0000256" key="1">
    <source>
        <dbReference type="ARBA" id="ARBA00000632"/>
    </source>
</evidence>
<dbReference type="STRING" id="1280941.HY2_09655"/>
<dbReference type="SUPFAM" id="SSF53955">
    <property type="entry name" value="Lysozyme-like"/>
    <property type="match status" value="1"/>
</dbReference>
<comment type="similarity">
    <text evidence="7">Belongs to the glycosyl hydrolase 24 family.</text>
</comment>
<dbReference type="GO" id="GO:0016998">
    <property type="term" value="P:cell wall macromolecule catabolic process"/>
    <property type="evidence" value="ECO:0007669"/>
    <property type="project" value="InterPro"/>
</dbReference>
<feature type="transmembrane region" description="Helical" evidence="9">
    <location>
        <begin position="324"/>
        <end position="344"/>
    </location>
</feature>
<dbReference type="EMBL" id="AWFB01000034">
    <property type="protein sequence ID" value="RAN32250.1"/>
    <property type="molecule type" value="Genomic_DNA"/>
</dbReference>
<dbReference type="AlphaFoldDB" id="A0A062U607"/>
<dbReference type="GO" id="GO:0009253">
    <property type="term" value="P:peptidoglycan catabolic process"/>
    <property type="evidence" value="ECO:0007669"/>
    <property type="project" value="InterPro"/>
</dbReference>
<dbReference type="InterPro" id="IPR023346">
    <property type="entry name" value="Lysozyme-like_dom_sf"/>
</dbReference>
<keyword evidence="3 7" id="KW-0081">Bacteriolytic enzyme</keyword>
<dbReference type="HAMAP" id="MF_04110">
    <property type="entry name" value="ENDOLYSIN_T4"/>
    <property type="match status" value="1"/>
</dbReference>
<dbReference type="CDD" id="cd00737">
    <property type="entry name" value="lyz_endolysin_autolysin"/>
    <property type="match status" value="1"/>
</dbReference>
<dbReference type="InterPro" id="IPR051018">
    <property type="entry name" value="Bacteriophage_GH24"/>
</dbReference>
<keyword evidence="6 7" id="KW-0326">Glycosidase</keyword>
<evidence type="ECO:0000256" key="6">
    <source>
        <dbReference type="ARBA" id="ARBA00023295"/>
    </source>
</evidence>
<feature type="region of interest" description="Disordered" evidence="8">
    <location>
        <begin position="217"/>
        <end position="236"/>
    </location>
</feature>
<reference evidence="10 11" key="1">
    <citation type="submission" date="2013-04" db="EMBL/GenBank/DDBJ databases">
        <title>Hyphomonas sp. T24B3 Genome Sequencing.</title>
        <authorList>
            <person name="Lai Q."/>
            <person name="Shao Z."/>
        </authorList>
    </citation>
    <scope>NUCLEOTIDE SEQUENCE [LARGE SCALE GENOMIC DNA]</scope>
    <source>
        <strain evidence="10 11">T24B3</strain>
    </source>
</reference>
<dbReference type="GO" id="GO:0003796">
    <property type="term" value="F:lysozyme activity"/>
    <property type="evidence" value="ECO:0007669"/>
    <property type="project" value="UniProtKB-EC"/>
</dbReference>
<dbReference type="InterPro" id="IPR023347">
    <property type="entry name" value="Lysozyme_dom_sf"/>
</dbReference>
<dbReference type="InterPro" id="IPR002196">
    <property type="entry name" value="Glyco_hydro_24"/>
</dbReference>
<evidence type="ECO:0000256" key="7">
    <source>
        <dbReference type="RuleBase" id="RU003788"/>
    </source>
</evidence>
<protein>
    <recommendedName>
        <fullName evidence="7">Lysozyme</fullName>
        <ecNumber evidence="7">3.2.1.17</ecNumber>
    </recommendedName>
</protein>
<evidence type="ECO:0000256" key="5">
    <source>
        <dbReference type="ARBA" id="ARBA00023200"/>
    </source>
</evidence>
<proteinExistence type="inferred from homology"/>
<gene>
    <name evidence="10" type="ORF">HY3_02940</name>
</gene>
<evidence type="ECO:0000256" key="9">
    <source>
        <dbReference type="SAM" id="Phobius"/>
    </source>
</evidence>
<evidence type="ECO:0000313" key="10">
    <source>
        <dbReference type="EMBL" id="RAN32250.1"/>
    </source>
</evidence>
<sequence length="392" mass="42829">MRTSDKGVELIKSFEGFRARASRLPDGRWLLGYGHTETARAGLTVGAFDAELILRFHDLKKIEDALYTCVFTPLSQNEFDALASFVFNIGQEAFESSDVLAYLNSGDRILASEAMMSWRRGRVDGQSRIIDALARRRAAEIALFLSQPNGPVAIPGALVRPERDPHSGPAVPRETPIIVEARTEADRLRAARTVNRETAPQAAARAVAERLTRILGENASRASGEQGAQESGDPTVDEITRAVSALADPEGTNEAPPPASMSERRRHGRQSTPEFDASLSLEPLRLPETDRRLIDDLAPIYVDPAKVEPPLDDRPLGFDKGQGNLRWVPFALLAGLGMIGLYDGMRRFVGTAANQMGQAASQSYAGPLIALGSGFLLFVSVYYLYRMLAHQE</sequence>
<dbReference type="GO" id="GO:0042742">
    <property type="term" value="P:defense response to bacterium"/>
    <property type="evidence" value="ECO:0007669"/>
    <property type="project" value="UniProtKB-KW"/>
</dbReference>
<name>A0A062U607_9PROT</name>
<dbReference type="InterPro" id="IPR033907">
    <property type="entry name" value="Endolysin_autolysin"/>
</dbReference>
<keyword evidence="9" id="KW-1133">Transmembrane helix</keyword>
<keyword evidence="4 7" id="KW-0378">Hydrolase</keyword>
<keyword evidence="9" id="KW-0472">Membrane</keyword>
<dbReference type="Pfam" id="PF00959">
    <property type="entry name" value="Phage_lysozyme"/>
    <property type="match status" value="1"/>
</dbReference>
<accession>A0A062U607</accession>
<evidence type="ECO:0000256" key="3">
    <source>
        <dbReference type="ARBA" id="ARBA00022638"/>
    </source>
</evidence>
<keyword evidence="11" id="KW-1185">Reference proteome</keyword>
<dbReference type="PANTHER" id="PTHR38107:SF3">
    <property type="entry name" value="LYSOZYME RRRD-RELATED"/>
    <property type="match status" value="1"/>
</dbReference>
<dbReference type="EC" id="3.2.1.17" evidence="7"/>
<feature type="compositionally biased region" description="Polar residues" evidence="8">
    <location>
        <begin position="220"/>
        <end position="229"/>
    </location>
</feature>
<comment type="catalytic activity">
    <reaction evidence="1 7">
        <text>Hydrolysis of (1-&gt;4)-beta-linkages between N-acetylmuramic acid and N-acetyl-D-glucosamine residues in a peptidoglycan and between N-acetyl-D-glucosamine residues in chitodextrins.</text>
        <dbReference type="EC" id="3.2.1.17"/>
    </reaction>
</comment>
<dbReference type="GO" id="GO:0031640">
    <property type="term" value="P:killing of cells of another organism"/>
    <property type="evidence" value="ECO:0007669"/>
    <property type="project" value="UniProtKB-KW"/>
</dbReference>
<organism evidence="10 11">
    <name type="scientific">Hyphomonas pacifica</name>
    <dbReference type="NCBI Taxonomy" id="1280941"/>
    <lineage>
        <taxon>Bacteria</taxon>
        <taxon>Pseudomonadati</taxon>
        <taxon>Pseudomonadota</taxon>
        <taxon>Alphaproteobacteria</taxon>
        <taxon>Hyphomonadales</taxon>
        <taxon>Hyphomonadaceae</taxon>
        <taxon>Hyphomonas</taxon>
    </lineage>
</organism>
<dbReference type="Gene3D" id="1.10.530.40">
    <property type="match status" value="1"/>
</dbReference>
<comment type="caution">
    <text evidence="10">The sequence shown here is derived from an EMBL/GenBank/DDBJ whole genome shotgun (WGS) entry which is preliminary data.</text>
</comment>
<dbReference type="PANTHER" id="PTHR38107">
    <property type="match status" value="1"/>
</dbReference>
<dbReference type="eggNOG" id="COG3772">
    <property type="taxonomic scope" value="Bacteria"/>
</dbReference>
<keyword evidence="2 7" id="KW-0929">Antimicrobial</keyword>
<keyword evidence="9" id="KW-0812">Transmembrane</keyword>
<evidence type="ECO:0000313" key="11">
    <source>
        <dbReference type="Proteomes" id="UP000249123"/>
    </source>
</evidence>
<keyword evidence="5" id="KW-1035">Host cytoplasm</keyword>
<feature type="transmembrane region" description="Helical" evidence="9">
    <location>
        <begin position="364"/>
        <end position="385"/>
    </location>
</feature>
<evidence type="ECO:0000256" key="8">
    <source>
        <dbReference type="SAM" id="MobiDB-lite"/>
    </source>
</evidence>
<feature type="region of interest" description="Disordered" evidence="8">
    <location>
        <begin position="244"/>
        <end position="282"/>
    </location>
</feature>
<evidence type="ECO:0000256" key="4">
    <source>
        <dbReference type="ARBA" id="ARBA00022801"/>
    </source>
</evidence>
<evidence type="ECO:0000256" key="2">
    <source>
        <dbReference type="ARBA" id="ARBA00022529"/>
    </source>
</evidence>